<reference evidence="2" key="1">
    <citation type="submission" date="2023-04" db="EMBL/GenBank/DDBJ databases">
        <authorList>
            <consortium name="ELIXIR-Norway"/>
        </authorList>
    </citation>
    <scope>NUCLEOTIDE SEQUENCE [LARGE SCALE GENOMIC DNA]</scope>
</reference>
<evidence type="ECO:0000313" key="2">
    <source>
        <dbReference type="EMBL" id="CAI9177146.1"/>
    </source>
</evidence>
<name>A0ABN8ZWG6_RANTA</name>
<dbReference type="EMBL" id="OX459942">
    <property type="protein sequence ID" value="CAI9177146.1"/>
    <property type="molecule type" value="Genomic_DNA"/>
</dbReference>
<organism evidence="2 3">
    <name type="scientific">Rangifer tarandus platyrhynchus</name>
    <name type="common">Svalbard reindeer</name>
    <dbReference type="NCBI Taxonomy" id="3082113"/>
    <lineage>
        <taxon>Eukaryota</taxon>
        <taxon>Metazoa</taxon>
        <taxon>Chordata</taxon>
        <taxon>Craniata</taxon>
        <taxon>Vertebrata</taxon>
        <taxon>Euteleostomi</taxon>
        <taxon>Mammalia</taxon>
        <taxon>Eutheria</taxon>
        <taxon>Laurasiatheria</taxon>
        <taxon>Artiodactyla</taxon>
        <taxon>Ruminantia</taxon>
        <taxon>Pecora</taxon>
        <taxon>Cervidae</taxon>
        <taxon>Odocoileinae</taxon>
        <taxon>Rangifer</taxon>
    </lineage>
</organism>
<keyword evidence="1" id="KW-0812">Transmembrane</keyword>
<feature type="transmembrane region" description="Helical" evidence="1">
    <location>
        <begin position="64"/>
        <end position="86"/>
    </location>
</feature>
<gene>
    <name evidence="2" type="ORF">MRATA1EN1_LOCUS26108</name>
</gene>
<proteinExistence type="predicted"/>
<accession>A0ABN8ZWG6</accession>
<evidence type="ECO:0000313" key="3">
    <source>
        <dbReference type="Proteomes" id="UP001176941"/>
    </source>
</evidence>
<keyword evidence="1" id="KW-0472">Membrane</keyword>
<evidence type="ECO:0000256" key="1">
    <source>
        <dbReference type="SAM" id="Phobius"/>
    </source>
</evidence>
<keyword evidence="1" id="KW-1133">Transmembrane helix</keyword>
<sequence length="127" mass="14464">MGRGCMGNNSLLSSSAKAAIIDTTEELKQRKVIFSQLRKLEVQDQGTRCFVSPGTFLLGLQMDAFLLCSHVAFIYVHFWCLFLFFLGHLGLGSPLMTSFNLNYLLLKEIMLPQLLIFQGKPEIWIFR</sequence>
<keyword evidence="3" id="KW-1185">Reference proteome</keyword>
<dbReference type="Proteomes" id="UP001176941">
    <property type="component" value="Chromosome 6"/>
</dbReference>
<protein>
    <submittedName>
        <fullName evidence="2">Uncharacterized protein</fullName>
    </submittedName>
</protein>